<reference evidence="2 3" key="1">
    <citation type="submission" date="2020-03" db="EMBL/GenBank/DDBJ databases">
        <title>Whole genome shotgun sequence of Phytohabitans rumicis NBRC 108638.</title>
        <authorList>
            <person name="Komaki H."/>
            <person name="Tamura T."/>
        </authorList>
    </citation>
    <scope>NUCLEOTIDE SEQUENCE [LARGE SCALE GENOMIC DNA]</scope>
    <source>
        <strain evidence="2 3">NBRC 108638</strain>
    </source>
</reference>
<dbReference type="RefSeq" id="WP_173086310.1">
    <property type="nucleotide sequence ID" value="NZ_BAABJB010000008.1"/>
</dbReference>
<evidence type="ECO:0000259" key="1">
    <source>
        <dbReference type="Pfam" id="PF12680"/>
    </source>
</evidence>
<dbReference type="Pfam" id="PF12680">
    <property type="entry name" value="SnoaL_2"/>
    <property type="match status" value="1"/>
</dbReference>
<feature type="domain" description="SnoaL-like" evidence="1">
    <location>
        <begin position="13"/>
        <end position="107"/>
    </location>
</feature>
<dbReference type="AlphaFoldDB" id="A0A6V8LPH5"/>
<accession>A0A6V8LPH5</accession>
<evidence type="ECO:0000313" key="2">
    <source>
        <dbReference type="EMBL" id="GFJ96549.1"/>
    </source>
</evidence>
<dbReference type="SUPFAM" id="SSF54427">
    <property type="entry name" value="NTF2-like"/>
    <property type="match status" value="1"/>
</dbReference>
<dbReference type="InterPro" id="IPR032710">
    <property type="entry name" value="NTF2-like_dom_sf"/>
</dbReference>
<protein>
    <recommendedName>
        <fullName evidence="1">SnoaL-like domain-containing protein</fullName>
    </recommendedName>
</protein>
<proteinExistence type="predicted"/>
<keyword evidence="3" id="KW-1185">Reference proteome</keyword>
<dbReference type="EMBL" id="BLPG01000002">
    <property type="protein sequence ID" value="GFJ96549.1"/>
    <property type="molecule type" value="Genomic_DNA"/>
</dbReference>
<gene>
    <name evidence="2" type="ORF">Prum_101910</name>
</gene>
<evidence type="ECO:0000313" key="3">
    <source>
        <dbReference type="Proteomes" id="UP000482960"/>
    </source>
</evidence>
<sequence length="125" mass="14016">MTDAERNKEIVRGCYEQFFVHRRLDAVADAIHEKFVQHSPDAPSGRDAYLAHLREAAFAGGTCDIKRIIADGDFVAVHHHMTLRDDDGPGLAVVDLWRLEDGKLVEHWDVEQPVPAASRVPNGMF</sequence>
<dbReference type="InterPro" id="IPR037401">
    <property type="entry name" value="SnoaL-like"/>
</dbReference>
<comment type="caution">
    <text evidence="2">The sequence shown here is derived from an EMBL/GenBank/DDBJ whole genome shotgun (WGS) entry which is preliminary data.</text>
</comment>
<dbReference type="Proteomes" id="UP000482960">
    <property type="component" value="Unassembled WGS sequence"/>
</dbReference>
<reference evidence="2 3" key="2">
    <citation type="submission" date="2020-03" db="EMBL/GenBank/DDBJ databases">
        <authorList>
            <person name="Ichikawa N."/>
            <person name="Kimura A."/>
            <person name="Kitahashi Y."/>
            <person name="Uohara A."/>
        </authorList>
    </citation>
    <scope>NUCLEOTIDE SEQUENCE [LARGE SCALE GENOMIC DNA]</scope>
    <source>
        <strain evidence="2 3">NBRC 108638</strain>
    </source>
</reference>
<organism evidence="2 3">
    <name type="scientific">Phytohabitans rumicis</name>
    <dbReference type="NCBI Taxonomy" id="1076125"/>
    <lineage>
        <taxon>Bacteria</taxon>
        <taxon>Bacillati</taxon>
        <taxon>Actinomycetota</taxon>
        <taxon>Actinomycetes</taxon>
        <taxon>Micromonosporales</taxon>
        <taxon>Micromonosporaceae</taxon>
    </lineage>
</organism>
<name>A0A6V8LPH5_9ACTN</name>
<dbReference type="Gene3D" id="3.10.450.50">
    <property type="match status" value="1"/>
</dbReference>